<evidence type="ECO:0000313" key="10">
    <source>
        <dbReference type="Proteomes" id="UP000509510"/>
    </source>
</evidence>
<dbReference type="Pfam" id="PF00400">
    <property type="entry name" value="WD40"/>
    <property type="match status" value="1"/>
</dbReference>
<feature type="region of interest" description="Disordered" evidence="8">
    <location>
        <begin position="188"/>
        <end position="230"/>
    </location>
</feature>
<evidence type="ECO:0000256" key="3">
    <source>
        <dbReference type="ARBA" id="ARBA00022574"/>
    </source>
</evidence>
<dbReference type="InterPro" id="IPR036322">
    <property type="entry name" value="WD40_repeat_dom_sf"/>
</dbReference>
<dbReference type="AlphaFoldDB" id="A0A7H8QZP0"/>
<keyword evidence="4" id="KW-0677">Repeat</keyword>
<feature type="region of interest" description="Disordered" evidence="8">
    <location>
        <begin position="1"/>
        <end position="50"/>
    </location>
</feature>
<feature type="compositionally biased region" description="Acidic residues" evidence="8">
    <location>
        <begin position="87"/>
        <end position="105"/>
    </location>
</feature>
<evidence type="ECO:0000256" key="1">
    <source>
        <dbReference type="ARBA" id="ARBA00004604"/>
    </source>
</evidence>
<dbReference type="InterPro" id="IPR001680">
    <property type="entry name" value="WD40_rpt"/>
</dbReference>
<dbReference type="Proteomes" id="UP000509510">
    <property type="component" value="Chromosome III"/>
</dbReference>
<feature type="region of interest" description="Disordered" evidence="8">
    <location>
        <begin position="70"/>
        <end position="105"/>
    </location>
</feature>
<evidence type="ECO:0000313" key="9">
    <source>
        <dbReference type="EMBL" id="QKX58925.1"/>
    </source>
</evidence>
<feature type="repeat" description="WD" evidence="7">
    <location>
        <begin position="592"/>
        <end position="620"/>
    </location>
</feature>
<sequence>MGSKTKNKGTSSLVQDPPRRLFEFDTVGGAREDDVSSNDDEIPEKDEAEEKLERLLFGDDDGFQAALKSHLRHGEQTTDLVRKSGQDETEGEGSENEEDMTNMDDADLFFLDAGAAETSGALVLQPGTPESDEDQNEPAVWADSDDERMAISLAGHQRLRKLRDTEAEDVVSGKEYIKRLRRQYLRLHPTPGWANPAVNSKRRKQTANSSDDDSEENASSEEEDGMDTDDEADLSVQPLARLLQGAGDLIRGSEELKSGGRRNLRQEVIDIQRLKDVGGVQPSAIDSLTFHPHHPLLLSSGAASTLWLHHISPHAPTPNNLLTSLQIRRTPIYTSAFAPPTGNRIFAAGRRRYFHVWDLDTGKVEKINATADRKEEQKVMERFKLSPCGRYVGFVGTGRKGGGVVNVYDAATAQWISQVRVDGRGGVADFAWWSDGNGMVVASKNGEVSEWDAQQRRVVARWTDAGAVGTTIIALGGLSGRPHLGGDRWVAIGSSSGIVNVYDRKPWQGAVGHQVEQSKKPKDIQDAVPSNPTPVRALDQLVTSITTIVFAPDGQFMVMASRQKRDALRLVHLPSCTVYRNWPTSNTPFGRVSSVAIAPQSNYLAVANEQGKIRLWEING</sequence>
<evidence type="ECO:0000256" key="6">
    <source>
        <dbReference type="ARBA" id="ARBA00025767"/>
    </source>
</evidence>
<keyword evidence="2" id="KW-0698">rRNA processing</keyword>
<dbReference type="GO" id="GO:0034388">
    <property type="term" value="C:Pwp2p-containing subcomplex of 90S preribosome"/>
    <property type="evidence" value="ECO:0007669"/>
    <property type="project" value="TreeGrafter"/>
</dbReference>
<feature type="compositionally biased region" description="Basic and acidic residues" evidence="8">
    <location>
        <begin position="72"/>
        <end position="86"/>
    </location>
</feature>
<dbReference type="PROSITE" id="PS50294">
    <property type="entry name" value="WD_REPEATS_REGION"/>
    <property type="match status" value="1"/>
</dbReference>
<keyword evidence="10" id="KW-1185">Reference proteome</keyword>
<evidence type="ECO:0000256" key="7">
    <source>
        <dbReference type="PROSITE-ProRule" id="PRU00221"/>
    </source>
</evidence>
<dbReference type="RefSeq" id="XP_035345103.1">
    <property type="nucleotide sequence ID" value="XM_035489210.1"/>
</dbReference>
<evidence type="ECO:0000256" key="2">
    <source>
        <dbReference type="ARBA" id="ARBA00022552"/>
    </source>
</evidence>
<gene>
    <name evidence="9" type="ORF">TRUGW13939_06053</name>
</gene>
<dbReference type="EMBL" id="CP055900">
    <property type="protein sequence ID" value="QKX58925.1"/>
    <property type="molecule type" value="Genomic_DNA"/>
</dbReference>
<dbReference type="SUPFAM" id="SSF50978">
    <property type="entry name" value="WD40 repeat-like"/>
    <property type="match status" value="1"/>
</dbReference>
<dbReference type="PANTHER" id="PTHR18359">
    <property type="entry name" value="WD-REPEAT PROTEIN-RELATED"/>
    <property type="match status" value="1"/>
</dbReference>
<dbReference type="GO" id="GO:0006364">
    <property type="term" value="P:rRNA processing"/>
    <property type="evidence" value="ECO:0007669"/>
    <property type="project" value="UniProtKB-KW"/>
</dbReference>
<dbReference type="OrthoDB" id="1935146at2759"/>
<protein>
    <submittedName>
        <fullName evidence="9">Uncharacterized protein</fullName>
    </submittedName>
</protein>
<dbReference type="GeneID" id="55993549"/>
<dbReference type="FunFam" id="2.130.10.10:FF:000549">
    <property type="entry name" value="Small nucleolar ribonucleoprotein complex subunit"/>
    <property type="match status" value="1"/>
</dbReference>
<accession>A0A7H8QZP0</accession>
<comment type="similarity">
    <text evidence="6">Belongs to the WD repeat UTP18 family.</text>
</comment>
<dbReference type="SMART" id="SM00320">
    <property type="entry name" value="WD40"/>
    <property type="match status" value="6"/>
</dbReference>
<proteinExistence type="inferred from homology"/>
<evidence type="ECO:0000256" key="5">
    <source>
        <dbReference type="ARBA" id="ARBA00023242"/>
    </source>
</evidence>
<reference evidence="10" key="1">
    <citation type="submission" date="2020-06" db="EMBL/GenBank/DDBJ databases">
        <title>A chromosome-scale genome assembly of Talaromyces rugulosus W13939.</title>
        <authorList>
            <person name="Wang B."/>
            <person name="Guo L."/>
            <person name="Ye K."/>
            <person name="Wang L."/>
        </authorList>
    </citation>
    <scope>NUCLEOTIDE SEQUENCE [LARGE SCALE GENOMIC DNA]</scope>
    <source>
        <strain evidence="10">W13939</strain>
    </source>
</reference>
<feature type="compositionally biased region" description="Acidic residues" evidence="8">
    <location>
        <begin position="210"/>
        <end position="230"/>
    </location>
</feature>
<dbReference type="KEGG" id="trg:TRUGW13939_06053"/>
<keyword evidence="3 7" id="KW-0853">WD repeat</keyword>
<keyword evidence="5" id="KW-0539">Nucleus</keyword>
<organism evidence="9 10">
    <name type="scientific">Talaromyces rugulosus</name>
    <name type="common">Penicillium rugulosum</name>
    <dbReference type="NCBI Taxonomy" id="121627"/>
    <lineage>
        <taxon>Eukaryota</taxon>
        <taxon>Fungi</taxon>
        <taxon>Dikarya</taxon>
        <taxon>Ascomycota</taxon>
        <taxon>Pezizomycotina</taxon>
        <taxon>Eurotiomycetes</taxon>
        <taxon>Eurotiomycetidae</taxon>
        <taxon>Eurotiales</taxon>
        <taxon>Trichocomaceae</taxon>
        <taxon>Talaromyces</taxon>
        <taxon>Talaromyces sect. Islandici</taxon>
    </lineage>
</organism>
<evidence type="ECO:0000256" key="8">
    <source>
        <dbReference type="SAM" id="MobiDB-lite"/>
    </source>
</evidence>
<evidence type="ECO:0000256" key="4">
    <source>
        <dbReference type="ARBA" id="ARBA00022737"/>
    </source>
</evidence>
<name>A0A7H8QZP0_TALRU</name>
<dbReference type="PROSITE" id="PS50082">
    <property type="entry name" value="WD_REPEATS_2"/>
    <property type="match status" value="1"/>
</dbReference>
<feature type="region of interest" description="Disordered" evidence="8">
    <location>
        <begin position="118"/>
        <end position="147"/>
    </location>
</feature>
<dbReference type="InterPro" id="IPR015943">
    <property type="entry name" value="WD40/YVTN_repeat-like_dom_sf"/>
</dbReference>
<feature type="compositionally biased region" description="Acidic residues" evidence="8">
    <location>
        <begin position="35"/>
        <end position="50"/>
    </location>
</feature>
<dbReference type="GO" id="GO:0032040">
    <property type="term" value="C:small-subunit processome"/>
    <property type="evidence" value="ECO:0007669"/>
    <property type="project" value="TreeGrafter"/>
</dbReference>
<dbReference type="InterPro" id="IPR045161">
    <property type="entry name" value="Utp18"/>
</dbReference>
<dbReference type="PANTHER" id="PTHR18359:SF0">
    <property type="entry name" value="U3 SMALL NUCLEOLAR RNA-ASSOCIATED PROTEIN 18 HOMOLOG"/>
    <property type="match status" value="1"/>
</dbReference>
<comment type="subcellular location">
    <subcellularLocation>
        <location evidence="1">Nucleus</location>
        <location evidence="1">Nucleolus</location>
    </subcellularLocation>
</comment>
<dbReference type="Gene3D" id="2.130.10.10">
    <property type="entry name" value="YVTN repeat-like/Quinoprotein amine dehydrogenase"/>
    <property type="match status" value="1"/>
</dbReference>